<proteinExistence type="inferred from homology"/>
<evidence type="ECO:0000256" key="9">
    <source>
        <dbReference type="SAM" id="MobiDB-lite"/>
    </source>
</evidence>
<dbReference type="InterPro" id="IPR005629">
    <property type="entry name" value="Skn1/Kre6/Sbg1"/>
</dbReference>
<keyword evidence="8" id="KW-0961">Cell wall biogenesis/degradation</keyword>
<evidence type="ECO:0000313" key="13">
    <source>
        <dbReference type="Proteomes" id="UP000269793"/>
    </source>
</evidence>
<evidence type="ECO:0000256" key="6">
    <source>
        <dbReference type="ARBA" id="ARBA00023136"/>
    </source>
</evidence>
<dbReference type="GO" id="GO:0031505">
    <property type="term" value="P:fungal-type cell wall organization"/>
    <property type="evidence" value="ECO:0007669"/>
    <property type="project" value="TreeGrafter"/>
</dbReference>
<dbReference type="GO" id="GO:0006078">
    <property type="term" value="P:(1-&gt;6)-beta-D-glucan biosynthetic process"/>
    <property type="evidence" value="ECO:0007669"/>
    <property type="project" value="TreeGrafter"/>
</dbReference>
<dbReference type="GO" id="GO:0015926">
    <property type="term" value="F:glucosidase activity"/>
    <property type="evidence" value="ECO:0007669"/>
    <property type="project" value="TreeGrafter"/>
</dbReference>
<feature type="compositionally biased region" description="Basic and acidic residues" evidence="9">
    <location>
        <begin position="303"/>
        <end position="314"/>
    </location>
</feature>
<feature type="compositionally biased region" description="Polar residues" evidence="9">
    <location>
        <begin position="1"/>
        <end position="13"/>
    </location>
</feature>
<dbReference type="FunFam" id="2.60.120.200:FF:000135">
    <property type="entry name" value="Related to KRE6-glucan synthase subunit"/>
    <property type="match status" value="1"/>
</dbReference>
<dbReference type="STRING" id="425264.A0A3G2S6V0"/>
<organism evidence="12 13">
    <name type="scientific">Malassezia restricta (strain ATCC 96810 / NBRC 103918 / CBS 7877)</name>
    <name type="common">Seborrheic dermatitis infection agent</name>
    <dbReference type="NCBI Taxonomy" id="425264"/>
    <lineage>
        <taxon>Eukaryota</taxon>
        <taxon>Fungi</taxon>
        <taxon>Dikarya</taxon>
        <taxon>Basidiomycota</taxon>
        <taxon>Ustilaginomycotina</taxon>
        <taxon>Malasseziomycetes</taxon>
        <taxon>Malasseziales</taxon>
        <taxon>Malasseziaceae</taxon>
        <taxon>Malassezia</taxon>
    </lineage>
</organism>
<dbReference type="GO" id="GO:0005886">
    <property type="term" value="C:plasma membrane"/>
    <property type="evidence" value="ECO:0007669"/>
    <property type="project" value="TreeGrafter"/>
</dbReference>
<dbReference type="PANTHER" id="PTHR31361">
    <property type="entry name" value="BETA-GLUCAN SYNTHESIS-ASSOCIATED PROTEIN KRE6-RELATED"/>
    <property type="match status" value="1"/>
</dbReference>
<dbReference type="InterPro" id="IPR000757">
    <property type="entry name" value="Beta-glucanase-like"/>
</dbReference>
<name>A0A3G2S6V0_MALR7</name>
<dbReference type="GO" id="GO:0005789">
    <property type="term" value="C:endoplasmic reticulum membrane"/>
    <property type="evidence" value="ECO:0007669"/>
    <property type="project" value="TreeGrafter"/>
</dbReference>
<dbReference type="VEuPathDB" id="FungiDB:DNF11_2813"/>
<evidence type="ECO:0000256" key="7">
    <source>
        <dbReference type="ARBA" id="ARBA00023180"/>
    </source>
</evidence>
<dbReference type="PANTHER" id="PTHR31361:SF1">
    <property type="entry name" value="BETA-GLUCAN SYNTHESIS-ASSOCIATED PROTEIN KRE6-RELATED"/>
    <property type="match status" value="1"/>
</dbReference>
<gene>
    <name evidence="12" type="primary">KRE6_4</name>
    <name evidence="12" type="ORF">DNF11_2813</name>
</gene>
<evidence type="ECO:0000256" key="1">
    <source>
        <dbReference type="ARBA" id="ARBA00004606"/>
    </source>
</evidence>
<dbReference type="AlphaFoldDB" id="A0A3G2S6V0"/>
<keyword evidence="5 10" id="KW-1133">Transmembrane helix</keyword>
<comment type="subcellular location">
    <subcellularLocation>
        <location evidence="1">Membrane</location>
        <topology evidence="1">Single-pass type II membrane protein</topology>
    </subcellularLocation>
</comment>
<evidence type="ECO:0000256" key="4">
    <source>
        <dbReference type="ARBA" id="ARBA00022968"/>
    </source>
</evidence>
<feature type="transmembrane region" description="Helical" evidence="10">
    <location>
        <begin position="271"/>
        <end position="294"/>
    </location>
</feature>
<evidence type="ECO:0000256" key="10">
    <source>
        <dbReference type="SAM" id="Phobius"/>
    </source>
</evidence>
<feature type="domain" description="GH16" evidence="11">
    <location>
        <begin position="338"/>
        <end position="723"/>
    </location>
</feature>
<reference evidence="12 13" key="1">
    <citation type="submission" date="2018-10" db="EMBL/GenBank/DDBJ databases">
        <title>Complete genome sequence of Malassezia restricta CBS 7877.</title>
        <authorList>
            <person name="Morand S.C."/>
            <person name="Bertignac M."/>
            <person name="Iltis A."/>
            <person name="Kolder I."/>
            <person name="Pirovano W."/>
            <person name="Jourdain R."/>
            <person name="Clavaud C."/>
        </authorList>
    </citation>
    <scope>NUCLEOTIDE SEQUENCE [LARGE SCALE GENOMIC DNA]</scope>
    <source>
        <strain evidence="12 13">CBS 7877</strain>
    </source>
</reference>
<evidence type="ECO:0000256" key="5">
    <source>
        <dbReference type="ARBA" id="ARBA00022989"/>
    </source>
</evidence>
<evidence type="ECO:0000256" key="8">
    <source>
        <dbReference type="ARBA" id="ARBA00023316"/>
    </source>
</evidence>
<evidence type="ECO:0000256" key="2">
    <source>
        <dbReference type="ARBA" id="ARBA00010962"/>
    </source>
</evidence>
<dbReference type="OrthoDB" id="412647at2759"/>
<feature type="compositionally biased region" description="Low complexity" evidence="9">
    <location>
        <begin position="29"/>
        <end position="38"/>
    </location>
</feature>
<feature type="region of interest" description="Disordered" evidence="9">
    <location>
        <begin position="303"/>
        <end position="336"/>
    </location>
</feature>
<accession>A0A3G2S6V0</accession>
<keyword evidence="7" id="KW-0325">Glycoprotein</keyword>
<evidence type="ECO:0000256" key="3">
    <source>
        <dbReference type="ARBA" id="ARBA00022692"/>
    </source>
</evidence>
<dbReference type="PROSITE" id="PS51762">
    <property type="entry name" value="GH16_2"/>
    <property type="match status" value="1"/>
</dbReference>
<keyword evidence="4" id="KW-0735">Signal-anchor</keyword>
<dbReference type="InterPro" id="IPR013320">
    <property type="entry name" value="ConA-like_dom_sf"/>
</dbReference>
<dbReference type="CDD" id="cd02180">
    <property type="entry name" value="GH16_fungal_KRE6_glucanase"/>
    <property type="match status" value="1"/>
</dbReference>
<dbReference type="Proteomes" id="UP000269793">
    <property type="component" value="Chromosome V"/>
</dbReference>
<protein>
    <submittedName>
        <fullName evidence="12">Beta-glucan synthesis-associated protein KRE6</fullName>
    </submittedName>
</protein>
<comment type="similarity">
    <text evidence="2">Belongs to the SKN1/KRE6 family.</text>
</comment>
<dbReference type="SUPFAM" id="SSF49899">
    <property type="entry name" value="Concanavalin A-like lectins/glucanases"/>
    <property type="match status" value="1"/>
</dbReference>
<keyword evidence="6 10" id="KW-0472">Membrane</keyword>
<sequence>MDAYGQQPSTSMSFMAEDDTWGSDRDTSSHTLLPPTSSQATDSYIFNATKNVPALDPLTRSLPSQRASNETTIPAWHHSSSGNESAFDDTFTYVISRSKDSSIYDDEDLFTDMHSSYLRHSNQSRISMTDEDNIVSQYIQPPSSPKLVHRRPTESNTPVFERQGLRRQRTIMSDSGDSFDMISAYGSDQDSLFKYDDDPFRSHKPKWSAAGLASTVSSPSRPKHLTDKHVLPADYHSATLAGGQMDDFLETDREWDETTLKLHQYWSLRGTLNVSVLILIVLCVLMLFMGYPVLHEASQQKLRDTLKTPVDDQPRSLSGLRTSLIDPDTPLEARTSKNSYTNKTMKLVFSDEFNQDGRSFYPGEDPFWEAENLHYWQTENYEWYHPSAITTANGSLVITLSQHPLHNLFFRGGMLTSWNKFCFTGGKLEARLILPGRNNVSGLWPAVWTMGNLGRAGYGASTEGLWPYSYDSCDVGTLPNQTYLASQGGGPLAAETTGRYVEDFGPYLSYLPGQRLSRCTCLDSTEHPGPRHEDGTWVGRSAPEIDLIEALGNNGEGEHGQTSMSLQVAPFDAAYNVTDPSGLIATNGSTHASKLNDYTGAVFQQAVSAKVNTSDSAYTLTDHQFDTYAFEYNPGTSKDSYIKWFISNEEVFRIEAHALGPNKATEIGARPIPEEPMYLIMNLGISQSFNWINWDVLSEDWNNDPSNYRMLIDYVRVYQDEDKISEDSISCSPSKFPTAEYIEKHMEAYTNPLLTSWVEAPERGGYNHTFPPNVLLGQCK</sequence>
<keyword evidence="13" id="KW-1185">Reference proteome</keyword>
<keyword evidence="3 10" id="KW-0812">Transmembrane</keyword>
<dbReference type="Gene3D" id="2.60.120.200">
    <property type="match status" value="2"/>
</dbReference>
<dbReference type="Pfam" id="PF03935">
    <property type="entry name" value="SKN1_KRE6_Sbg1"/>
    <property type="match status" value="1"/>
</dbReference>
<evidence type="ECO:0000313" key="12">
    <source>
        <dbReference type="EMBL" id="AYO43763.1"/>
    </source>
</evidence>
<feature type="region of interest" description="Disordered" evidence="9">
    <location>
        <begin position="1"/>
        <end position="39"/>
    </location>
</feature>
<dbReference type="EMBL" id="CP033152">
    <property type="protein sequence ID" value="AYO43763.1"/>
    <property type="molecule type" value="Genomic_DNA"/>
</dbReference>
<evidence type="ECO:0000259" key="11">
    <source>
        <dbReference type="PROSITE" id="PS51762"/>
    </source>
</evidence>